<dbReference type="FunCoup" id="B4KZC2">
    <property type="interactions" value="326"/>
</dbReference>
<feature type="compositionally biased region" description="Polar residues" evidence="18">
    <location>
        <begin position="2285"/>
        <end position="2309"/>
    </location>
</feature>
<evidence type="ECO:0000256" key="8">
    <source>
        <dbReference type="ARBA" id="ARBA00022723"/>
    </source>
</evidence>
<dbReference type="InterPro" id="IPR036427">
    <property type="entry name" value="Bromodomain-like_sf"/>
</dbReference>
<dbReference type="CDD" id="cd04717">
    <property type="entry name" value="BAH_polybromo"/>
    <property type="match status" value="1"/>
</dbReference>
<dbReference type="Proteomes" id="UP000009192">
    <property type="component" value="Unassembled WGS sequence"/>
</dbReference>
<evidence type="ECO:0000256" key="14">
    <source>
        <dbReference type="ARBA" id="ARBA00023117"/>
    </source>
</evidence>
<keyword evidence="16" id="KW-0804">Transcription</keyword>
<dbReference type="InterPro" id="IPR019786">
    <property type="entry name" value="Zinc_finger_PHD-type_CS"/>
</dbReference>
<dbReference type="InterPro" id="IPR043319">
    <property type="entry name" value="PHD_ASH1L"/>
</dbReference>
<dbReference type="InterPro" id="IPR043151">
    <property type="entry name" value="BAH_sf"/>
</dbReference>
<dbReference type="GO" id="GO:0003677">
    <property type="term" value="F:DNA binding"/>
    <property type="evidence" value="ECO:0007669"/>
    <property type="project" value="InterPro"/>
</dbReference>
<dbReference type="InterPro" id="IPR001965">
    <property type="entry name" value="Znf_PHD"/>
</dbReference>
<dbReference type="Gene3D" id="1.20.920.10">
    <property type="entry name" value="Bromodomain-like"/>
    <property type="match status" value="1"/>
</dbReference>
<keyword evidence="12" id="KW-0156">Chromatin regulator</keyword>
<protein>
    <recommendedName>
        <fullName evidence="25">Histone-lysine N-methyltransferase ash1</fullName>
    </recommendedName>
</protein>
<dbReference type="Pfam" id="PF00856">
    <property type="entry name" value="SET"/>
    <property type="match status" value="1"/>
</dbReference>
<feature type="region of interest" description="Disordered" evidence="18">
    <location>
        <begin position="1704"/>
        <end position="1740"/>
    </location>
</feature>
<keyword evidence="3" id="KW-0158">Chromosome</keyword>
<keyword evidence="24" id="KW-1185">Reference proteome</keyword>
<dbReference type="SUPFAM" id="SSF82199">
    <property type="entry name" value="SET domain"/>
    <property type="match status" value="1"/>
</dbReference>
<evidence type="ECO:0000256" key="12">
    <source>
        <dbReference type="ARBA" id="ARBA00022853"/>
    </source>
</evidence>
<dbReference type="InterPro" id="IPR001214">
    <property type="entry name" value="SET_dom"/>
</dbReference>
<evidence type="ECO:0008006" key="25">
    <source>
        <dbReference type="Google" id="ProtNLM"/>
    </source>
</evidence>
<feature type="region of interest" description="Disordered" evidence="18">
    <location>
        <begin position="1337"/>
        <end position="1370"/>
    </location>
</feature>
<dbReference type="InterPro" id="IPR011011">
    <property type="entry name" value="Znf_FYVE_PHD"/>
</dbReference>
<dbReference type="InterPro" id="IPR006560">
    <property type="entry name" value="AWS_dom"/>
</dbReference>
<name>B4KZC2_DROMO</name>
<dbReference type="PROSITE" id="PS50280">
    <property type="entry name" value="SET"/>
    <property type="match status" value="1"/>
</dbReference>
<dbReference type="GO" id="GO:0005700">
    <property type="term" value="C:polytene chromosome"/>
    <property type="evidence" value="ECO:0007669"/>
    <property type="project" value="EnsemblMetazoa"/>
</dbReference>
<keyword evidence="14" id="KW-0103">Bromodomain</keyword>
<dbReference type="InterPro" id="IPR046341">
    <property type="entry name" value="SET_dom_sf"/>
</dbReference>
<evidence type="ECO:0000256" key="10">
    <source>
        <dbReference type="ARBA" id="ARBA00022771"/>
    </source>
</evidence>
<evidence type="ECO:0000256" key="17">
    <source>
        <dbReference type="ARBA" id="ARBA00023242"/>
    </source>
</evidence>
<dbReference type="GO" id="GO:0042802">
    <property type="term" value="F:identical protein binding"/>
    <property type="evidence" value="ECO:0007669"/>
    <property type="project" value="EnsemblMetazoa"/>
</dbReference>
<dbReference type="InParanoid" id="B4KZC2"/>
<dbReference type="GO" id="GO:0042800">
    <property type="term" value="F:histone H3K4 methyltransferase activity"/>
    <property type="evidence" value="ECO:0007669"/>
    <property type="project" value="EnsemblMetazoa"/>
</dbReference>
<dbReference type="Pfam" id="PF17907">
    <property type="entry name" value="AWS"/>
    <property type="match status" value="1"/>
</dbReference>
<feature type="domain" description="AWS" evidence="22">
    <location>
        <begin position="1497"/>
        <end position="1545"/>
    </location>
</feature>
<keyword evidence="11" id="KW-0862">Zinc</keyword>
<feature type="compositionally biased region" description="Polar residues" evidence="18">
    <location>
        <begin position="19"/>
        <end position="28"/>
    </location>
</feature>
<evidence type="ECO:0000256" key="7">
    <source>
        <dbReference type="ARBA" id="ARBA00022691"/>
    </source>
</evidence>
<feature type="compositionally biased region" description="Low complexity" evidence="18">
    <location>
        <begin position="1295"/>
        <end position="1304"/>
    </location>
</feature>
<feature type="region of interest" description="Disordered" evidence="18">
    <location>
        <begin position="302"/>
        <end position="349"/>
    </location>
</feature>
<dbReference type="HOGENOM" id="CLU_229222_0_0_1"/>
<dbReference type="PROSITE" id="PS01359">
    <property type="entry name" value="ZF_PHD_1"/>
    <property type="match status" value="1"/>
</dbReference>
<feature type="region of interest" description="Disordered" evidence="18">
    <location>
        <begin position="1956"/>
        <end position="1993"/>
    </location>
</feature>
<feature type="compositionally biased region" description="Low complexity" evidence="18">
    <location>
        <begin position="818"/>
        <end position="831"/>
    </location>
</feature>
<sequence>MSSGQNEASAAAKKEKVLETQQRTQESGSENEETDSITDQSSQSKSTKSATQFSVQRSDIDGLRMRISAIRNPPASQAAATSTNAATSLTNSTQARKEASTVENISRKKLTKVRKMSEAQELSGCSTDAKDRHRDKEREKDKVLSIANTTKKIKVKRKKIAQKSSSNFMANNNNNNNSNGKTNRTAAAVFSSDSDDDLPLKMHIQRAPRLLLTAIGGSQGDHHHMGISSSDNEELVKAADLVKAAIKRVESDAEDNSSISAGIAAAKVKQQHLPQYQSTLLQDFMEKTQMLNHTGSTNSLADAAASAPAASASTSSSSNLAQQQLLQQQQQLQQRKRRGRPKKLQPTVAAASVAPLPVAVPTINESADSGVISTTPSPKMQPAAMASDNAKPKIDMAYLDKRMYATAERVLYPPPRSKRRQGNKKDKKEDVQVDPLWRKIDVNKKFRLRSVSGYKSDGGGGGGTSNTICSKILAAKSGYVSDYGSVRHQRHNHNSGYKSDASCKSRYSSRSCASRSRSRMSRAKSCGYRSDCKESSGKSSKSLRRRRRASMLRSGHEQAASALSDEHDQDILQLAGLSLGQSSEESNEYISKPSLKCLPSTSASKKYGEINRFVTTGQYFSGAAKATAGSLAAGSSTPIATAAVADNFMQGKMLLQRKHSISQDTIVPSKSACKIKSRRSSAASMCSSYVSGVSRRRRQRRKSMSHSKSLNIDSKLLTEIDIIASTFHARCRIQEDRLTASSGKEKLLAEANKLQATLATAPIAATLPLLNGGGSGSSNVAGTGSGATKPLKRALKKRKLNEPLIDFAMLSASAGNANGISNSNSSSSNGGAKRRHKKSSSNSGGSNSSSPDDHKLPLKKRHYLVTTGAEVSASAFASNGKLNAEAWAAAAAAAKSSVNTKAQAQFNAKKLTPKKRHLLVSQEASGSGSSAAGNASPLRIVVDNNSISGGKLLDISPSSLCSLKQQRRQGAKSKNSTAAIAGAAARELPQQLQSPAGSNSCPPPGIFEPSVELEIQIPIAKLNEAVITKSEVESPLLAAMDIKEDANKKEQCQRVLETLLHKTGGNLLLKRKRKKINRTGFPTVRRKKRKVSVEQTANAQQQQSQPQQQQQQQLEQQQLLPARETRSSSTLAAAVTMDCERVPQPGEARETFVARSSNQRTPRLSVVALERLQRPPTPANSGAAARGKPRGRGRPKLQKQLPQQQQQQQEQPQEPQLDPLLEVQPAKKRGRAAKQAEVALPRLERKLESSIKLPAGIDPNTNFSCKIRLKRRKTMQQQDTVQQQEQPQQEKKSQHQQQQQKSQQLHLEPPTSDDQEQIAAEAAAKRQLQPVPAIEHEPLPAHESSSNLATDYASCSDTSEDKCSTASQRKRTKLKKNYLVAGLFSNYYKQLGGGGVATTPAATVASKQPNKKTADGEQQQQQQQQQQPQQGSSLLPPPTYCERYFRSTIMDFELPYDIWWAYSHDKLPTRHVVPSWNYRKIRTNVYAESVRPNLAGFDHPNCNCKPQPNGACLDNCLNRMVYTECVPNNCPAGDKCRNQKIQRHEVAPGVERFMTADKGWGVRTKLPIAKGTYILEYVGEVVTEREFKQRMATIYLNDTHHYCLHLDGGLVIDGQRMGSDCRFVNHSCEPNCEMQKWSVNGLSRMVLFAKRAIEEGEELTYDYNFSLFNPSEGQPCRCNMPQCRGVIGGKSQRIKPLPAELKTTAGVEGANAGAKDANGNRNGRQRKHKAKKHAQRQQQAAKEAMVVARVQQLSEKEKKLVKQCNIFLVRNFEKIRRCKAKRAAAKARAAGSPATGEADLPGRRPSTPSSSSLLAAQISALCTPRNMKTRGLTQAVQDPELEKMAKMAVVFRDICSALESPKMSELLSTLASSKKKKQLKTARLDFKTIQAQVEQGHYKTPQAYDEQMQQLFTEARQLHGDDEDKYKALQTLLESYKQQKEANYAQLLEILGKPEGLESFKPRQETEEEAKEVQPEDQKQLQQQNAKETKETNAAVVAAPEVVPATDEEDVIRCICGLYKDEGLMIQCSKCMVWQHTECTKADINADNYQCERCEPREVDREIPLDEYTEEGHRYYLSLMRGDLQVRQGDAVYVLRDIPIKDKTGKVLPSQKHTYETIGAIDYQECDIFRVEHLWKNEAGKRFIFGHHFLRPHETFHEPSRRFYPNEVVRVSLYEVVPIELVIGRCWVLDRTTFCKGRPMECTDEDHCYICELRVDKTARFFSKAKANHPACTKSYAFRKFPEKLKISKSYAPHDVDPSLLKSRKQKTDLEVGATSIKMSRQEQKTSQATGSNRKQRNANAGQTGSASSVTASLTETAVKVLTPVAPNGQVLKKKRSRLENVLNTMKLKCLDAQTAQEQPIDLSYLLSGRGARQRKTNCSSSNGSNSNSSSSATPSA</sequence>
<dbReference type="FunFam" id="2.30.30.490:FF:000039">
    <property type="entry name" value="Histone-lysine N-methyltransferase ash1"/>
    <property type="match status" value="1"/>
</dbReference>
<dbReference type="SMART" id="SM00249">
    <property type="entry name" value="PHD"/>
    <property type="match status" value="1"/>
</dbReference>
<feature type="region of interest" description="Disordered" evidence="18">
    <location>
        <begin position="524"/>
        <end position="565"/>
    </location>
</feature>
<dbReference type="SMART" id="SM00317">
    <property type="entry name" value="SET"/>
    <property type="match status" value="1"/>
</dbReference>
<feature type="compositionally biased region" description="Low complexity" evidence="18">
    <location>
        <begin position="162"/>
        <end position="179"/>
    </location>
</feature>
<feature type="compositionally biased region" description="Low complexity" evidence="18">
    <location>
        <begin position="37"/>
        <end position="54"/>
    </location>
</feature>
<evidence type="ECO:0000256" key="13">
    <source>
        <dbReference type="ARBA" id="ARBA00023015"/>
    </source>
</evidence>
<comment type="subcellular location">
    <subcellularLocation>
        <location evidence="2">Chromosome</location>
    </subcellularLocation>
    <subcellularLocation>
        <location evidence="1">Nucleus</location>
    </subcellularLocation>
</comment>
<evidence type="ECO:0000256" key="16">
    <source>
        <dbReference type="ARBA" id="ARBA00023163"/>
    </source>
</evidence>
<dbReference type="GO" id="GO:0048477">
    <property type="term" value="P:oogenesis"/>
    <property type="evidence" value="ECO:0007669"/>
    <property type="project" value="EnsemblMetazoa"/>
</dbReference>
<evidence type="ECO:0000256" key="11">
    <source>
        <dbReference type="ARBA" id="ARBA00022833"/>
    </source>
</evidence>
<dbReference type="PANTHER" id="PTHR46147">
    <property type="entry name" value="HISTONE-LYSINE N-METHYLTRANSFERASE ASH1"/>
    <property type="match status" value="1"/>
</dbReference>
<keyword evidence="8" id="KW-0479">Metal-binding</keyword>
<dbReference type="Pfam" id="PF01426">
    <property type="entry name" value="BAH"/>
    <property type="match status" value="1"/>
</dbReference>
<dbReference type="GO" id="GO:0141005">
    <property type="term" value="P:transposable element silencing by heterochromatin formation"/>
    <property type="evidence" value="ECO:0007669"/>
    <property type="project" value="EnsemblMetazoa"/>
</dbReference>
<dbReference type="SMART" id="SM00384">
    <property type="entry name" value="AT_hook"/>
    <property type="match status" value="3"/>
</dbReference>
<evidence type="ECO:0000259" key="19">
    <source>
        <dbReference type="PROSITE" id="PS50280"/>
    </source>
</evidence>
<dbReference type="GO" id="GO:0035035">
    <property type="term" value="F:histone acetyltransferase binding"/>
    <property type="evidence" value="ECO:0007669"/>
    <property type="project" value="EnsemblMetazoa"/>
</dbReference>
<evidence type="ECO:0000313" key="24">
    <source>
        <dbReference type="Proteomes" id="UP000009192"/>
    </source>
</evidence>
<dbReference type="GO" id="GO:0008270">
    <property type="term" value="F:zinc ion binding"/>
    <property type="evidence" value="ECO:0007669"/>
    <property type="project" value="UniProtKB-KW"/>
</dbReference>
<dbReference type="InterPro" id="IPR017956">
    <property type="entry name" value="AT_hook_DNA-bd_motif"/>
</dbReference>
<feature type="compositionally biased region" description="Low complexity" evidence="18">
    <location>
        <begin position="840"/>
        <end position="850"/>
    </location>
</feature>
<feature type="compositionally biased region" description="Basic residues" evidence="18">
    <location>
        <begin position="541"/>
        <end position="550"/>
    </location>
</feature>
<keyword evidence="15" id="KW-0010">Activator</keyword>
<dbReference type="Gene3D" id="3.30.40.10">
    <property type="entry name" value="Zinc/RING finger domain, C3HC4 (zinc finger)"/>
    <property type="match status" value="1"/>
</dbReference>
<dbReference type="GO" id="GO:0018991">
    <property type="term" value="P:egg-laying behavior"/>
    <property type="evidence" value="ECO:0007669"/>
    <property type="project" value="EnsemblMetazoa"/>
</dbReference>
<dbReference type="GO" id="GO:0045815">
    <property type="term" value="P:transcription initiation-coupled chromatin remodeling"/>
    <property type="evidence" value="ECO:0007669"/>
    <property type="project" value="EnsemblMetazoa"/>
</dbReference>
<feature type="compositionally biased region" description="Basic and acidic residues" evidence="18">
    <location>
        <begin position="423"/>
        <end position="432"/>
    </location>
</feature>
<evidence type="ECO:0000259" key="22">
    <source>
        <dbReference type="PROSITE" id="PS51215"/>
    </source>
</evidence>
<feature type="compositionally biased region" description="Low complexity" evidence="18">
    <location>
        <begin position="1709"/>
        <end position="1722"/>
    </location>
</feature>
<evidence type="ECO:0000256" key="2">
    <source>
        <dbReference type="ARBA" id="ARBA00004286"/>
    </source>
</evidence>
<keyword evidence="7" id="KW-0949">S-adenosyl-L-methionine</keyword>
<evidence type="ECO:0000256" key="1">
    <source>
        <dbReference type="ARBA" id="ARBA00004123"/>
    </source>
</evidence>
<evidence type="ECO:0000256" key="15">
    <source>
        <dbReference type="ARBA" id="ARBA00023159"/>
    </source>
</evidence>
<dbReference type="SUPFAM" id="SSF57903">
    <property type="entry name" value="FYVE/PHD zinc finger"/>
    <property type="match status" value="1"/>
</dbReference>
<dbReference type="PANTHER" id="PTHR46147:SF3">
    <property type="entry name" value="HISTONE-LYSINE N-METHYLTRANSFERASE ASH1"/>
    <property type="match status" value="1"/>
</dbReference>
<feature type="compositionally biased region" description="Polar residues" evidence="18">
    <location>
        <begin position="1343"/>
        <end position="1357"/>
    </location>
</feature>
<feature type="region of interest" description="Disordered" evidence="18">
    <location>
        <begin position="818"/>
        <end position="857"/>
    </location>
</feature>
<evidence type="ECO:0000256" key="18">
    <source>
        <dbReference type="SAM" id="MobiDB-lite"/>
    </source>
</evidence>
<dbReference type="KEGG" id="dmo:Dmoj_GI13513"/>
<organism evidence="23 24">
    <name type="scientific">Drosophila mojavensis</name>
    <name type="common">Fruit fly</name>
    <dbReference type="NCBI Taxonomy" id="7230"/>
    <lineage>
        <taxon>Eukaryota</taxon>
        <taxon>Metazoa</taxon>
        <taxon>Ecdysozoa</taxon>
        <taxon>Arthropoda</taxon>
        <taxon>Hexapoda</taxon>
        <taxon>Insecta</taxon>
        <taxon>Pterygota</taxon>
        <taxon>Neoptera</taxon>
        <taxon>Endopterygota</taxon>
        <taxon>Diptera</taxon>
        <taxon>Brachycera</taxon>
        <taxon>Muscomorpha</taxon>
        <taxon>Ephydroidea</taxon>
        <taxon>Drosophilidae</taxon>
        <taxon>Drosophila</taxon>
    </lineage>
</organism>
<dbReference type="Pfam" id="PF20826">
    <property type="entry name" value="PHD_5"/>
    <property type="match status" value="1"/>
</dbReference>
<feature type="region of interest" description="Disordered" evidence="18">
    <location>
        <begin position="2368"/>
        <end position="2397"/>
    </location>
</feature>
<dbReference type="GO" id="GO:0003682">
    <property type="term" value="F:chromatin binding"/>
    <property type="evidence" value="ECO:0007669"/>
    <property type="project" value="EnsemblMetazoa"/>
</dbReference>
<dbReference type="SUPFAM" id="SSF47370">
    <property type="entry name" value="Bromodomain"/>
    <property type="match status" value="1"/>
</dbReference>
<feature type="compositionally biased region" description="Low complexity" evidence="18">
    <location>
        <begin position="1100"/>
        <end position="1120"/>
    </location>
</feature>
<feature type="region of interest" description="Disordered" evidence="18">
    <location>
        <begin position="409"/>
        <end position="432"/>
    </location>
</feature>
<gene>
    <name evidence="23" type="primary">Dmoj\GI13513</name>
    <name evidence="23" type="ORF">Dmoj_GI13513</name>
</gene>
<feature type="compositionally biased region" description="Basic residues" evidence="18">
    <location>
        <begin position="1723"/>
        <end position="1735"/>
    </location>
</feature>
<feature type="region of interest" description="Disordered" evidence="18">
    <location>
        <begin position="1168"/>
        <end position="1218"/>
    </location>
</feature>
<feature type="compositionally biased region" description="Low complexity" evidence="18">
    <location>
        <begin position="302"/>
        <end position="333"/>
    </location>
</feature>
<evidence type="ECO:0000256" key="6">
    <source>
        <dbReference type="ARBA" id="ARBA00022679"/>
    </source>
</evidence>
<keyword evidence="10" id="KW-0863">Zinc-finger</keyword>
<feature type="domain" description="BAH" evidence="21">
    <location>
        <begin position="2106"/>
        <end position="2226"/>
    </location>
</feature>
<dbReference type="PROSITE" id="PS51038">
    <property type="entry name" value="BAH"/>
    <property type="match status" value="1"/>
</dbReference>
<evidence type="ECO:0000256" key="3">
    <source>
        <dbReference type="ARBA" id="ARBA00022454"/>
    </source>
</evidence>
<keyword evidence="4" id="KW-0597">Phosphoprotein</keyword>
<feature type="region of interest" description="Disordered" evidence="18">
    <location>
        <begin position="1785"/>
        <end position="1810"/>
    </location>
</feature>
<evidence type="ECO:0000256" key="5">
    <source>
        <dbReference type="ARBA" id="ARBA00022603"/>
    </source>
</evidence>
<dbReference type="OrthoDB" id="79252at2759"/>
<feature type="region of interest" description="Disordered" evidence="18">
    <location>
        <begin position="2258"/>
        <end position="2309"/>
    </location>
</feature>
<dbReference type="PROSITE" id="PS50868">
    <property type="entry name" value="POST_SET"/>
    <property type="match status" value="1"/>
</dbReference>
<dbReference type="CDD" id="cd15548">
    <property type="entry name" value="PHD_ASH1L"/>
    <property type="match status" value="1"/>
</dbReference>
<dbReference type="EMBL" id="CH933809">
    <property type="protein sequence ID" value="EDW18948.2"/>
    <property type="molecule type" value="Genomic_DNA"/>
</dbReference>
<feature type="compositionally biased region" description="Basic and acidic residues" evidence="18">
    <location>
        <begin position="1956"/>
        <end position="1979"/>
    </location>
</feature>
<feature type="compositionally biased region" description="Low complexity" evidence="18">
    <location>
        <begin position="75"/>
        <end position="94"/>
    </location>
</feature>
<feature type="compositionally biased region" description="Low complexity" evidence="18">
    <location>
        <begin position="1198"/>
        <end position="1218"/>
    </location>
</feature>
<dbReference type="Gene3D" id="2.30.30.490">
    <property type="match status" value="1"/>
</dbReference>
<feature type="compositionally biased region" description="Basic residues" evidence="18">
    <location>
        <begin position="1187"/>
        <end position="1197"/>
    </location>
</feature>
<feature type="region of interest" description="Disordered" evidence="18">
    <location>
        <begin position="1075"/>
        <end position="1131"/>
    </location>
</feature>
<feature type="compositionally biased region" description="Low complexity" evidence="18">
    <location>
        <begin position="1418"/>
        <end position="1430"/>
    </location>
</feature>
<feature type="region of interest" description="Disordered" evidence="18">
    <location>
        <begin position="1"/>
        <end position="141"/>
    </location>
</feature>
<dbReference type="GO" id="GO:0001700">
    <property type="term" value="P:embryonic development via the syncytial blastoderm"/>
    <property type="evidence" value="ECO:0007669"/>
    <property type="project" value="EnsemblMetazoa"/>
</dbReference>
<dbReference type="InterPro" id="IPR013083">
    <property type="entry name" value="Znf_RING/FYVE/PHD"/>
</dbReference>
<feature type="compositionally biased region" description="Basic residues" evidence="18">
    <location>
        <begin position="334"/>
        <end position="343"/>
    </location>
</feature>
<dbReference type="FunFam" id="2.170.270.10:FF:000011">
    <property type="entry name" value="Histone-lysine N-methyltransferase"/>
    <property type="match status" value="1"/>
</dbReference>
<feature type="domain" description="Post-SET" evidence="20">
    <location>
        <begin position="1672"/>
        <end position="1688"/>
    </location>
</feature>
<dbReference type="PROSITE" id="PS51215">
    <property type="entry name" value="AWS"/>
    <property type="match status" value="1"/>
</dbReference>
<accession>B4KZC2</accession>
<keyword evidence="9" id="KW-0677">Repeat</keyword>
<dbReference type="Gene3D" id="2.170.270.10">
    <property type="entry name" value="SET domain"/>
    <property type="match status" value="1"/>
</dbReference>
<dbReference type="SMART" id="SM00439">
    <property type="entry name" value="BAH"/>
    <property type="match status" value="1"/>
</dbReference>
<evidence type="ECO:0000259" key="21">
    <source>
        <dbReference type="PROSITE" id="PS51038"/>
    </source>
</evidence>
<feature type="domain" description="SET" evidence="19">
    <location>
        <begin position="1548"/>
        <end position="1664"/>
    </location>
</feature>
<feature type="region of interest" description="Disordered" evidence="18">
    <location>
        <begin position="154"/>
        <end position="182"/>
    </location>
</feature>
<evidence type="ECO:0000256" key="4">
    <source>
        <dbReference type="ARBA" id="ARBA00022553"/>
    </source>
</evidence>
<proteinExistence type="predicted"/>
<keyword evidence="13" id="KW-0805">Transcription regulation</keyword>
<dbReference type="InterPro" id="IPR003616">
    <property type="entry name" value="Post-SET_dom"/>
</dbReference>
<dbReference type="eggNOG" id="KOG1083">
    <property type="taxonomic scope" value="Eukaryota"/>
</dbReference>
<feature type="compositionally biased region" description="Basic and acidic residues" evidence="18">
    <location>
        <begin position="128"/>
        <end position="141"/>
    </location>
</feature>
<reference evidence="23 24" key="1">
    <citation type="journal article" date="2007" name="Nature">
        <title>Evolution of genes and genomes on the Drosophila phylogeny.</title>
        <authorList>
            <consortium name="Drosophila 12 Genomes Consortium"/>
            <person name="Clark A.G."/>
            <person name="Eisen M.B."/>
            <person name="Smith D.R."/>
            <person name="Bergman C.M."/>
            <person name="Oliver B."/>
            <person name="Markow T.A."/>
            <person name="Kaufman T.C."/>
            <person name="Kellis M."/>
            <person name="Gelbart W."/>
            <person name="Iyer V.N."/>
            <person name="Pollard D.A."/>
            <person name="Sackton T.B."/>
            <person name="Larracuente A.M."/>
            <person name="Singh N.D."/>
            <person name="Abad J.P."/>
            <person name="Abt D.N."/>
            <person name="Adryan B."/>
            <person name="Aguade M."/>
            <person name="Akashi H."/>
            <person name="Anderson W.W."/>
            <person name="Aquadro C.F."/>
            <person name="Ardell D.H."/>
            <person name="Arguello R."/>
            <person name="Artieri C.G."/>
            <person name="Barbash D.A."/>
            <person name="Barker D."/>
            <person name="Barsanti P."/>
            <person name="Batterham P."/>
            <person name="Batzoglou S."/>
            <person name="Begun D."/>
            <person name="Bhutkar A."/>
            <person name="Blanco E."/>
            <person name="Bosak S.A."/>
            <person name="Bradley R.K."/>
            <person name="Brand A.D."/>
            <person name="Brent M.R."/>
            <person name="Brooks A.N."/>
            <person name="Brown R.H."/>
            <person name="Butlin R.K."/>
            <person name="Caggese C."/>
            <person name="Calvi B.R."/>
            <person name="Bernardo de Carvalho A."/>
            <person name="Caspi A."/>
            <person name="Castrezana S."/>
            <person name="Celniker S.E."/>
            <person name="Chang J.L."/>
            <person name="Chapple C."/>
            <person name="Chatterji S."/>
            <person name="Chinwalla A."/>
            <person name="Civetta A."/>
            <person name="Clifton S.W."/>
            <person name="Comeron J.M."/>
            <person name="Costello J.C."/>
            <person name="Coyne J.A."/>
            <person name="Daub J."/>
            <person name="David R.G."/>
            <person name="Delcher A.L."/>
            <person name="Delehaunty K."/>
            <person name="Do C.B."/>
            <person name="Ebling H."/>
            <person name="Edwards K."/>
            <person name="Eickbush T."/>
            <person name="Evans J.D."/>
            <person name="Filipski A."/>
            <person name="Findeiss S."/>
            <person name="Freyhult E."/>
            <person name="Fulton L."/>
            <person name="Fulton R."/>
            <person name="Garcia A.C."/>
            <person name="Gardiner A."/>
            <person name="Garfield D.A."/>
            <person name="Garvin B.E."/>
            <person name="Gibson G."/>
            <person name="Gilbert D."/>
            <person name="Gnerre S."/>
            <person name="Godfrey J."/>
            <person name="Good R."/>
            <person name="Gotea V."/>
            <person name="Gravely B."/>
            <person name="Greenberg A.J."/>
            <person name="Griffiths-Jones S."/>
            <person name="Gross S."/>
            <person name="Guigo R."/>
            <person name="Gustafson E.A."/>
            <person name="Haerty W."/>
            <person name="Hahn M.W."/>
            <person name="Halligan D.L."/>
            <person name="Halpern A.L."/>
            <person name="Halter G.M."/>
            <person name="Han M.V."/>
            <person name="Heger A."/>
            <person name="Hillier L."/>
            <person name="Hinrichs A.S."/>
            <person name="Holmes I."/>
            <person name="Hoskins R.A."/>
            <person name="Hubisz M.J."/>
            <person name="Hultmark D."/>
            <person name="Huntley M.A."/>
            <person name="Jaffe D.B."/>
            <person name="Jagadeeshan S."/>
            <person name="Jeck W.R."/>
            <person name="Johnson J."/>
            <person name="Jones C.D."/>
            <person name="Jordan W.C."/>
            <person name="Karpen G.H."/>
            <person name="Kataoka E."/>
            <person name="Keightley P.D."/>
            <person name="Kheradpour P."/>
            <person name="Kirkness E.F."/>
            <person name="Koerich L.B."/>
            <person name="Kristiansen K."/>
            <person name="Kudrna D."/>
            <person name="Kulathinal R.J."/>
            <person name="Kumar S."/>
            <person name="Kwok R."/>
            <person name="Lander E."/>
            <person name="Langley C.H."/>
            <person name="Lapoint R."/>
            <person name="Lazzaro B.P."/>
            <person name="Lee S.J."/>
            <person name="Levesque L."/>
            <person name="Li R."/>
            <person name="Lin C.F."/>
            <person name="Lin M.F."/>
            <person name="Lindblad-Toh K."/>
            <person name="Llopart A."/>
            <person name="Long M."/>
            <person name="Low L."/>
            <person name="Lozovsky E."/>
            <person name="Lu J."/>
            <person name="Luo M."/>
            <person name="Machado C.A."/>
            <person name="Makalowski W."/>
            <person name="Marzo M."/>
            <person name="Matsuda M."/>
            <person name="Matzkin L."/>
            <person name="McAllister B."/>
            <person name="McBride C.S."/>
            <person name="McKernan B."/>
            <person name="McKernan K."/>
            <person name="Mendez-Lago M."/>
            <person name="Minx P."/>
            <person name="Mollenhauer M.U."/>
            <person name="Montooth K."/>
            <person name="Mount S.M."/>
            <person name="Mu X."/>
            <person name="Myers E."/>
            <person name="Negre B."/>
            <person name="Newfeld S."/>
            <person name="Nielsen R."/>
            <person name="Noor M.A."/>
            <person name="O'Grady P."/>
            <person name="Pachter L."/>
            <person name="Papaceit M."/>
            <person name="Parisi M.J."/>
            <person name="Parisi M."/>
            <person name="Parts L."/>
            <person name="Pedersen J.S."/>
            <person name="Pesole G."/>
            <person name="Phillippy A.M."/>
            <person name="Ponting C.P."/>
            <person name="Pop M."/>
            <person name="Porcelli D."/>
            <person name="Powell J.R."/>
            <person name="Prohaska S."/>
            <person name="Pruitt K."/>
            <person name="Puig M."/>
            <person name="Quesneville H."/>
            <person name="Ram K.R."/>
            <person name="Rand D."/>
            <person name="Rasmussen M.D."/>
            <person name="Reed L.K."/>
            <person name="Reenan R."/>
            <person name="Reily A."/>
            <person name="Remington K.A."/>
            <person name="Rieger T.T."/>
            <person name="Ritchie M.G."/>
            <person name="Robin C."/>
            <person name="Rogers Y.H."/>
            <person name="Rohde C."/>
            <person name="Rozas J."/>
            <person name="Rubenfield M.J."/>
            <person name="Ruiz A."/>
            <person name="Russo S."/>
            <person name="Salzberg S.L."/>
            <person name="Sanchez-Gracia A."/>
            <person name="Saranga D.J."/>
            <person name="Sato H."/>
            <person name="Schaeffer S.W."/>
            <person name="Schatz M.C."/>
            <person name="Schlenke T."/>
            <person name="Schwartz R."/>
            <person name="Segarra C."/>
            <person name="Singh R.S."/>
            <person name="Sirot L."/>
            <person name="Sirota M."/>
            <person name="Sisneros N.B."/>
            <person name="Smith C.D."/>
            <person name="Smith T.F."/>
            <person name="Spieth J."/>
            <person name="Stage D.E."/>
            <person name="Stark A."/>
            <person name="Stephan W."/>
            <person name="Strausberg R.L."/>
            <person name="Strempel S."/>
            <person name="Sturgill D."/>
            <person name="Sutton G."/>
            <person name="Sutton G.G."/>
            <person name="Tao W."/>
            <person name="Teichmann S."/>
            <person name="Tobari Y.N."/>
            <person name="Tomimura Y."/>
            <person name="Tsolas J.M."/>
            <person name="Valente V.L."/>
            <person name="Venter E."/>
            <person name="Venter J.C."/>
            <person name="Vicario S."/>
            <person name="Vieira F.G."/>
            <person name="Vilella A.J."/>
            <person name="Villasante A."/>
            <person name="Walenz B."/>
            <person name="Wang J."/>
            <person name="Wasserman M."/>
            <person name="Watts T."/>
            <person name="Wilson D."/>
            <person name="Wilson R.K."/>
            <person name="Wing R.A."/>
            <person name="Wolfner M.F."/>
            <person name="Wong A."/>
            <person name="Wong G.K."/>
            <person name="Wu C.I."/>
            <person name="Wu G."/>
            <person name="Yamamoto D."/>
            <person name="Yang H.P."/>
            <person name="Yang S.P."/>
            <person name="Yorke J.A."/>
            <person name="Yoshida K."/>
            <person name="Zdobnov E."/>
            <person name="Zhang P."/>
            <person name="Zhang Y."/>
            <person name="Zimin A.V."/>
            <person name="Baldwin J."/>
            <person name="Abdouelleil A."/>
            <person name="Abdulkadir J."/>
            <person name="Abebe A."/>
            <person name="Abera B."/>
            <person name="Abreu J."/>
            <person name="Acer S.C."/>
            <person name="Aftuck L."/>
            <person name="Alexander A."/>
            <person name="An P."/>
            <person name="Anderson E."/>
            <person name="Anderson S."/>
            <person name="Arachi H."/>
            <person name="Azer M."/>
            <person name="Bachantsang P."/>
            <person name="Barry A."/>
            <person name="Bayul T."/>
            <person name="Berlin A."/>
            <person name="Bessette D."/>
            <person name="Bloom T."/>
            <person name="Blye J."/>
            <person name="Boguslavskiy L."/>
            <person name="Bonnet C."/>
            <person name="Boukhgalter B."/>
            <person name="Bourzgui I."/>
            <person name="Brown A."/>
            <person name="Cahill P."/>
            <person name="Channer S."/>
            <person name="Cheshatsang Y."/>
            <person name="Chuda L."/>
            <person name="Citroen M."/>
            <person name="Collymore A."/>
            <person name="Cooke P."/>
            <person name="Costello M."/>
            <person name="D'Aco K."/>
            <person name="Daza R."/>
            <person name="De Haan G."/>
            <person name="DeGray S."/>
            <person name="DeMaso C."/>
            <person name="Dhargay N."/>
            <person name="Dooley K."/>
            <person name="Dooley E."/>
            <person name="Doricent M."/>
            <person name="Dorje P."/>
            <person name="Dorjee K."/>
            <person name="Dupes A."/>
            <person name="Elong R."/>
            <person name="Falk J."/>
            <person name="Farina A."/>
            <person name="Faro S."/>
            <person name="Ferguson D."/>
            <person name="Fisher S."/>
            <person name="Foley C.D."/>
            <person name="Franke A."/>
            <person name="Friedrich D."/>
            <person name="Gadbois L."/>
            <person name="Gearin G."/>
            <person name="Gearin C.R."/>
            <person name="Giannoukos G."/>
            <person name="Goode T."/>
            <person name="Graham J."/>
            <person name="Grandbois E."/>
            <person name="Grewal S."/>
            <person name="Gyaltsen K."/>
            <person name="Hafez N."/>
            <person name="Hagos B."/>
            <person name="Hall J."/>
            <person name="Henson C."/>
            <person name="Hollinger A."/>
            <person name="Honan T."/>
            <person name="Huard M.D."/>
            <person name="Hughes L."/>
            <person name="Hurhula B."/>
            <person name="Husby M.E."/>
            <person name="Kamat A."/>
            <person name="Kanga B."/>
            <person name="Kashin S."/>
            <person name="Khazanovich D."/>
            <person name="Kisner P."/>
            <person name="Lance K."/>
            <person name="Lara M."/>
            <person name="Lee W."/>
            <person name="Lennon N."/>
            <person name="Letendre F."/>
            <person name="LeVine R."/>
            <person name="Lipovsky A."/>
            <person name="Liu X."/>
            <person name="Liu J."/>
            <person name="Liu S."/>
            <person name="Lokyitsang T."/>
            <person name="Lokyitsang Y."/>
            <person name="Lubonja R."/>
            <person name="Lui A."/>
            <person name="MacDonald P."/>
            <person name="Magnisalis V."/>
            <person name="Maru K."/>
            <person name="Matthews C."/>
            <person name="McCusker W."/>
            <person name="McDonough S."/>
            <person name="Mehta T."/>
            <person name="Meldrim J."/>
            <person name="Meneus L."/>
            <person name="Mihai O."/>
            <person name="Mihalev A."/>
            <person name="Mihova T."/>
            <person name="Mittelman R."/>
            <person name="Mlenga V."/>
            <person name="Montmayeur A."/>
            <person name="Mulrain L."/>
            <person name="Navidi A."/>
            <person name="Naylor J."/>
            <person name="Negash T."/>
            <person name="Nguyen T."/>
            <person name="Nguyen N."/>
            <person name="Nicol R."/>
            <person name="Norbu C."/>
            <person name="Norbu N."/>
            <person name="Novod N."/>
            <person name="O'Neill B."/>
            <person name="Osman S."/>
            <person name="Markiewicz E."/>
            <person name="Oyono O.L."/>
            <person name="Patti C."/>
            <person name="Phunkhang P."/>
            <person name="Pierre F."/>
            <person name="Priest M."/>
            <person name="Raghuraman S."/>
            <person name="Rege F."/>
            <person name="Reyes R."/>
            <person name="Rise C."/>
            <person name="Rogov P."/>
            <person name="Ross K."/>
            <person name="Ryan E."/>
            <person name="Settipalli S."/>
            <person name="Shea T."/>
            <person name="Sherpa N."/>
            <person name="Shi L."/>
            <person name="Shih D."/>
            <person name="Sparrow T."/>
            <person name="Spaulding J."/>
            <person name="Stalker J."/>
            <person name="Stange-Thomann N."/>
            <person name="Stavropoulos S."/>
            <person name="Stone C."/>
            <person name="Strader C."/>
            <person name="Tesfaye S."/>
            <person name="Thomson T."/>
            <person name="Thoulutsang Y."/>
            <person name="Thoulutsang D."/>
            <person name="Topham K."/>
            <person name="Topping I."/>
            <person name="Tsamla T."/>
            <person name="Vassiliev H."/>
            <person name="Vo A."/>
            <person name="Wangchuk T."/>
            <person name="Wangdi T."/>
            <person name="Weiand M."/>
            <person name="Wilkinson J."/>
            <person name="Wilson A."/>
            <person name="Yadav S."/>
            <person name="Young G."/>
            <person name="Yu Q."/>
            <person name="Zembek L."/>
            <person name="Zhong D."/>
            <person name="Zimmer A."/>
            <person name="Zwirko Z."/>
            <person name="Jaffe D.B."/>
            <person name="Alvarez P."/>
            <person name="Brockman W."/>
            <person name="Butler J."/>
            <person name="Chin C."/>
            <person name="Gnerre S."/>
            <person name="Grabherr M."/>
            <person name="Kleber M."/>
            <person name="Mauceli E."/>
            <person name="MacCallum I."/>
        </authorList>
    </citation>
    <scope>NUCLEOTIDE SEQUENCE [LARGE SCALE GENOMIC DNA]</scope>
    <source>
        <strain evidence="24">Tucson 15081-1352.22</strain>
    </source>
</reference>
<feature type="region of interest" description="Disordered" evidence="18">
    <location>
        <begin position="1274"/>
        <end position="1317"/>
    </location>
</feature>
<dbReference type="SMART" id="SM00570">
    <property type="entry name" value="AWS"/>
    <property type="match status" value="1"/>
</dbReference>
<dbReference type="GO" id="GO:0140954">
    <property type="term" value="F:histone H3K36 dimethyltransferase activity"/>
    <property type="evidence" value="ECO:0007669"/>
    <property type="project" value="EnsemblMetazoa"/>
</dbReference>
<dbReference type="GO" id="GO:0000785">
    <property type="term" value="C:chromatin"/>
    <property type="evidence" value="ECO:0007669"/>
    <property type="project" value="EnsemblMetazoa"/>
</dbReference>
<keyword evidence="5" id="KW-0489">Methyltransferase</keyword>
<dbReference type="GO" id="GO:0032259">
    <property type="term" value="P:methylation"/>
    <property type="evidence" value="ECO:0007669"/>
    <property type="project" value="UniProtKB-KW"/>
</dbReference>
<feature type="compositionally biased region" description="Low complexity" evidence="18">
    <location>
        <begin position="1276"/>
        <end position="1287"/>
    </location>
</feature>
<keyword evidence="6" id="KW-0808">Transferase</keyword>
<dbReference type="GO" id="GO:0035097">
    <property type="term" value="C:histone methyltransferase complex"/>
    <property type="evidence" value="ECO:0007669"/>
    <property type="project" value="EnsemblMetazoa"/>
</dbReference>
<dbReference type="FunFam" id="3.30.40.10:FF:000113">
    <property type="entry name" value="Histone-lysine N-methyltransferase"/>
    <property type="match status" value="1"/>
</dbReference>
<feature type="compositionally biased region" description="Low complexity" evidence="18">
    <location>
        <begin position="2380"/>
        <end position="2397"/>
    </location>
</feature>
<dbReference type="GO" id="GO:0006355">
    <property type="term" value="P:regulation of DNA-templated transcription"/>
    <property type="evidence" value="ECO:0007669"/>
    <property type="project" value="EnsemblMetazoa"/>
</dbReference>
<keyword evidence="17" id="KW-0539">Nucleus</keyword>
<evidence type="ECO:0000259" key="20">
    <source>
        <dbReference type="PROSITE" id="PS50868"/>
    </source>
</evidence>
<evidence type="ECO:0000256" key="9">
    <source>
        <dbReference type="ARBA" id="ARBA00022737"/>
    </source>
</evidence>
<dbReference type="InterPro" id="IPR001025">
    <property type="entry name" value="BAH_dom"/>
</dbReference>
<feature type="region of interest" description="Disordered" evidence="18">
    <location>
        <begin position="1403"/>
        <end position="1437"/>
    </location>
</feature>
<evidence type="ECO:0000313" key="23">
    <source>
        <dbReference type="EMBL" id="EDW18948.2"/>
    </source>
</evidence>
<dbReference type="CDD" id="cd19174">
    <property type="entry name" value="SET_ASH1L"/>
    <property type="match status" value="1"/>
</dbReference>